<dbReference type="PANTHER" id="PTHR45912:SF3">
    <property type="entry name" value="CILIA- AND FLAGELLA-ASSOCIATED PROTEIN 47"/>
    <property type="match status" value="1"/>
</dbReference>
<evidence type="ECO:0008006" key="4">
    <source>
        <dbReference type="Google" id="ProtNLM"/>
    </source>
</evidence>
<dbReference type="PANTHER" id="PTHR45912">
    <property type="entry name" value="CILIA- AND FLAGELLA-ASSOCIATED PROTEIN 47"/>
    <property type="match status" value="1"/>
</dbReference>
<dbReference type="EMBL" id="GL376608">
    <property type="status" value="NOT_ANNOTATED_CDS"/>
    <property type="molecule type" value="Genomic_DNA"/>
</dbReference>
<name>K3X507_GLOUD</name>
<dbReference type="Proteomes" id="UP000019132">
    <property type="component" value="Unassembled WGS sequence"/>
</dbReference>
<dbReference type="Gene3D" id="2.60.40.10">
    <property type="entry name" value="Immunoglobulins"/>
    <property type="match status" value="2"/>
</dbReference>
<dbReference type="eggNOG" id="ENOG502QQ4Q">
    <property type="taxonomic scope" value="Eukaryota"/>
</dbReference>
<reference evidence="2" key="3">
    <citation type="submission" date="2015-02" db="UniProtKB">
        <authorList>
            <consortium name="EnsemblProtists"/>
        </authorList>
    </citation>
    <scope>IDENTIFICATION</scope>
    <source>
        <strain evidence="2">DAOM BR144</strain>
    </source>
</reference>
<evidence type="ECO:0000313" key="3">
    <source>
        <dbReference type="Proteomes" id="UP000019132"/>
    </source>
</evidence>
<dbReference type="VEuPathDB" id="FungiDB:PYU1_G012280"/>
<feature type="region of interest" description="Disordered" evidence="1">
    <location>
        <begin position="650"/>
        <end position="682"/>
    </location>
</feature>
<evidence type="ECO:0000313" key="2">
    <source>
        <dbReference type="EnsemblProtists" id="PYU1_T012306"/>
    </source>
</evidence>
<organism evidence="2 3">
    <name type="scientific">Globisporangium ultimum (strain ATCC 200006 / CBS 805.95 / DAOM BR144)</name>
    <name type="common">Pythium ultimum</name>
    <dbReference type="NCBI Taxonomy" id="431595"/>
    <lineage>
        <taxon>Eukaryota</taxon>
        <taxon>Sar</taxon>
        <taxon>Stramenopiles</taxon>
        <taxon>Oomycota</taxon>
        <taxon>Peronosporomycetes</taxon>
        <taxon>Pythiales</taxon>
        <taxon>Pythiaceae</taxon>
        <taxon>Globisporangium</taxon>
    </lineage>
</organism>
<dbReference type="EnsemblProtists" id="PYU1_T012306">
    <property type="protein sequence ID" value="PYU1_T012306"/>
    <property type="gene ID" value="PYU1_G012280"/>
</dbReference>
<dbReference type="Pfam" id="PF14874">
    <property type="entry name" value="PapD-like"/>
    <property type="match status" value="2"/>
</dbReference>
<dbReference type="GO" id="GO:0060271">
    <property type="term" value="P:cilium assembly"/>
    <property type="evidence" value="ECO:0007669"/>
    <property type="project" value="TreeGrafter"/>
</dbReference>
<reference evidence="3" key="2">
    <citation type="submission" date="2010-04" db="EMBL/GenBank/DDBJ databases">
        <authorList>
            <person name="Buell R."/>
            <person name="Hamilton J."/>
            <person name="Hostetler J."/>
        </authorList>
    </citation>
    <scope>NUCLEOTIDE SEQUENCE [LARGE SCALE GENOMIC DNA]</scope>
    <source>
        <strain evidence="3">DAOM:BR144</strain>
    </source>
</reference>
<dbReference type="GO" id="GO:0005929">
    <property type="term" value="C:cilium"/>
    <property type="evidence" value="ECO:0007669"/>
    <property type="project" value="TreeGrafter"/>
</dbReference>
<dbReference type="HOGENOM" id="CLU_008435_0_0_1"/>
<keyword evidence="3" id="KW-1185">Reference proteome</keyword>
<protein>
    <recommendedName>
        <fullName evidence="4">MSP domain-containing protein</fullName>
    </recommendedName>
</protein>
<evidence type="ECO:0000256" key="1">
    <source>
        <dbReference type="SAM" id="MobiDB-lite"/>
    </source>
</evidence>
<feature type="compositionally biased region" description="Polar residues" evidence="1">
    <location>
        <begin position="662"/>
        <end position="673"/>
    </location>
</feature>
<dbReference type="AlphaFoldDB" id="K3X507"/>
<accession>K3X507</accession>
<proteinExistence type="predicted"/>
<dbReference type="STRING" id="431595.K3X507"/>
<sequence>MATRPVTPLRVSAALQVAPSAIEFDAFERDTCYVAVLAVKNTSDRILRYRLVPPPPASPFRVLFYAQDLARTANPTVKVPPGLSVKYEVTFQVQATAADAIFHDALQIKGDDHSCVEVPLLARKACPILDVEPSLCDLGLVVLTQRAAQYVRLRNTGARPGRFHMEVLDANGGSHGGGSDGNGNAIVVTPMCGCLAPKEARNLKIEVVGKDVGVFRGIVRIRMREQPPGAVAIEDEDEDDALTFSPRDDGGGLATEKIIDVCGKVVAHNVELVLKKNGFAPVNNLYFGSLFAGECKVIETVLRNNGPQPLFFKTTLTFGGSGGNGGGNSNAGSSLASLSAEDEREVYERRKELQVYPAEGRVEPFADLVVTFTYHPRGVDLLKLKQLEAKHRQTELVQDDSSNQNFMMDGSPASLPPMVLNAFASIQCVDLQNQNLTFEVAGKAFFPKVDISPSSSMHFGDVKSHDRVDILLSLKNVSGLPIHYSIPKIAHFSVKPNAGRLDVLQSQNIIASFTPTQLGTFQSVLELTINKDVLVVPIHVKGRAAAVGDVSSKPIIGGVHALPSDFVPQYKFFLPEQAKQTKGKLTRTFHRMAPYELAALNGTAAIDEYEFEGTNNTHLTYCVKELAKRADHKVGYHEYLTACRLQREEKTRRKSATGIKNDISNARSTSNNNEGDEDNSGVPTMHDVNLGMDRQGGMEPCMVRLPKELKQQSDPLWLSQSGTNGGGSKSKSFFDENKFVKKKFKPQPATQAEIAECALNLDFDQLEQVLSGPKTMHLGKLSVNGVVKKSLTIQNNLAQNIVVALHLREEDHLEELTLHTLLKSQVVPPRTLAGFDLFQ</sequence>
<reference evidence="3" key="1">
    <citation type="journal article" date="2010" name="Genome Biol.">
        <title>Genome sequence of the necrotrophic plant pathogen Pythium ultimum reveals original pathogenicity mechanisms and effector repertoire.</title>
        <authorList>
            <person name="Levesque C.A."/>
            <person name="Brouwer H."/>
            <person name="Cano L."/>
            <person name="Hamilton J.P."/>
            <person name="Holt C."/>
            <person name="Huitema E."/>
            <person name="Raffaele S."/>
            <person name="Robideau G.P."/>
            <person name="Thines M."/>
            <person name="Win J."/>
            <person name="Zerillo M.M."/>
            <person name="Beakes G.W."/>
            <person name="Boore J.L."/>
            <person name="Busam D."/>
            <person name="Dumas B."/>
            <person name="Ferriera S."/>
            <person name="Fuerstenberg S.I."/>
            <person name="Gachon C.M."/>
            <person name="Gaulin E."/>
            <person name="Govers F."/>
            <person name="Grenville-Briggs L."/>
            <person name="Horner N."/>
            <person name="Hostetler J."/>
            <person name="Jiang R.H."/>
            <person name="Johnson J."/>
            <person name="Krajaejun T."/>
            <person name="Lin H."/>
            <person name="Meijer H.J."/>
            <person name="Moore B."/>
            <person name="Morris P."/>
            <person name="Phuntmart V."/>
            <person name="Puiu D."/>
            <person name="Shetty J."/>
            <person name="Stajich J.E."/>
            <person name="Tripathy S."/>
            <person name="Wawra S."/>
            <person name="van West P."/>
            <person name="Whitty B.R."/>
            <person name="Coutinho P.M."/>
            <person name="Henrissat B."/>
            <person name="Martin F."/>
            <person name="Thomas P.D."/>
            <person name="Tyler B.M."/>
            <person name="De Vries R.P."/>
            <person name="Kamoun S."/>
            <person name="Yandell M."/>
            <person name="Tisserat N."/>
            <person name="Buell C.R."/>
        </authorList>
    </citation>
    <scope>NUCLEOTIDE SEQUENCE</scope>
    <source>
        <strain evidence="3">DAOM:BR144</strain>
    </source>
</reference>
<dbReference type="InterPro" id="IPR013783">
    <property type="entry name" value="Ig-like_fold"/>
</dbReference>
<dbReference type="InParanoid" id="K3X507"/>